<protein>
    <submittedName>
        <fullName evidence="2">Uncharacterized protein</fullName>
    </submittedName>
</protein>
<name>A0AAV3RD55_LITER</name>
<gene>
    <name evidence="2" type="ORF">LIER_26920</name>
</gene>
<organism evidence="2 3">
    <name type="scientific">Lithospermum erythrorhizon</name>
    <name type="common">Purple gromwell</name>
    <name type="synonym">Lithospermum officinale var. erythrorhizon</name>
    <dbReference type="NCBI Taxonomy" id="34254"/>
    <lineage>
        <taxon>Eukaryota</taxon>
        <taxon>Viridiplantae</taxon>
        <taxon>Streptophyta</taxon>
        <taxon>Embryophyta</taxon>
        <taxon>Tracheophyta</taxon>
        <taxon>Spermatophyta</taxon>
        <taxon>Magnoliopsida</taxon>
        <taxon>eudicotyledons</taxon>
        <taxon>Gunneridae</taxon>
        <taxon>Pentapetalae</taxon>
        <taxon>asterids</taxon>
        <taxon>lamiids</taxon>
        <taxon>Boraginales</taxon>
        <taxon>Boraginaceae</taxon>
        <taxon>Boraginoideae</taxon>
        <taxon>Lithospermeae</taxon>
        <taxon>Lithospermum</taxon>
    </lineage>
</organism>
<dbReference type="AlphaFoldDB" id="A0AAV3RD55"/>
<evidence type="ECO:0000256" key="1">
    <source>
        <dbReference type="SAM" id="MobiDB-lite"/>
    </source>
</evidence>
<sequence>MSFQDSSVTPAMDQNDFDDDNKTVGGVEIGESLDINDSQTDGSTAAGQSIRGLDDAEIVRNAYGKVGREKNSLSIRRWMLLLEV</sequence>
<dbReference type="EMBL" id="BAABME010008518">
    <property type="protein sequence ID" value="GAA0173266.1"/>
    <property type="molecule type" value="Genomic_DNA"/>
</dbReference>
<feature type="region of interest" description="Disordered" evidence="1">
    <location>
        <begin position="1"/>
        <end position="26"/>
    </location>
</feature>
<comment type="caution">
    <text evidence="2">The sequence shown here is derived from an EMBL/GenBank/DDBJ whole genome shotgun (WGS) entry which is preliminary data.</text>
</comment>
<proteinExistence type="predicted"/>
<keyword evidence="3" id="KW-1185">Reference proteome</keyword>
<dbReference type="Proteomes" id="UP001454036">
    <property type="component" value="Unassembled WGS sequence"/>
</dbReference>
<reference evidence="2 3" key="1">
    <citation type="submission" date="2024-01" db="EMBL/GenBank/DDBJ databases">
        <title>The complete chloroplast genome sequence of Lithospermum erythrorhizon: insights into the phylogenetic relationship among Boraginaceae species and the maternal lineages of purple gromwells.</title>
        <authorList>
            <person name="Okada T."/>
            <person name="Watanabe K."/>
        </authorList>
    </citation>
    <scope>NUCLEOTIDE SEQUENCE [LARGE SCALE GENOMIC DNA]</scope>
</reference>
<accession>A0AAV3RD55</accession>
<evidence type="ECO:0000313" key="3">
    <source>
        <dbReference type="Proteomes" id="UP001454036"/>
    </source>
</evidence>
<evidence type="ECO:0000313" key="2">
    <source>
        <dbReference type="EMBL" id="GAA0173266.1"/>
    </source>
</evidence>